<dbReference type="RefSeq" id="XP_005778878.1">
    <property type="nucleotide sequence ID" value="XM_005778821.1"/>
</dbReference>
<keyword evidence="6" id="KW-1185">Reference proteome</keyword>
<dbReference type="GO" id="GO:0003723">
    <property type="term" value="F:RNA binding"/>
    <property type="evidence" value="ECO:0007669"/>
    <property type="project" value="TreeGrafter"/>
</dbReference>
<dbReference type="Gene3D" id="3.20.20.140">
    <property type="entry name" value="Metal-dependent hydrolases"/>
    <property type="match status" value="1"/>
</dbReference>
<reference evidence="5" key="2">
    <citation type="submission" date="2024-10" db="UniProtKB">
        <authorList>
            <consortium name="EnsemblProtists"/>
        </authorList>
    </citation>
    <scope>IDENTIFICATION</scope>
</reference>
<evidence type="ECO:0000256" key="3">
    <source>
        <dbReference type="ARBA" id="ARBA00022694"/>
    </source>
</evidence>
<dbReference type="Pfam" id="PF01876">
    <property type="entry name" value="RNase_P_p30"/>
    <property type="match status" value="1"/>
</dbReference>
<keyword evidence="3" id="KW-0819">tRNA processing</keyword>
<dbReference type="OMA" id="FQYLCEQ"/>
<dbReference type="EnsemblProtists" id="EOD26449">
    <property type="protein sequence ID" value="EOD26449"/>
    <property type="gene ID" value="EMIHUDRAFT_100504"/>
</dbReference>
<feature type="region of interest" description="Disordered" evidence="4">
    <location>
        <begin position="267"/>
        <end position="293"/>
    </location>
</feature>
<dbReference type="PANTHER" id="PTHR13031">
    <property type="entry name" value="RIBONUCLEASE P SUBUNIT P30"/>
    <property type="match status" value="1"/>
</dbReference>
<reference evidence="6" key="1">
    <citation type="journal article" date="2013" name="Nature">
        <title>Pan genome of the phytoplankton Emiliania underpins its global distribution.</title>
        <authorList>
            <person name="Read B.A."/>
            <person name="Kegel J."/>
            <person name="Klute M.J."/>
            <person name="Kuo A."/>
            <person name="Lefebvre S.C."/>
            <person name="Maumus F."/>
            <person name="Mayer C."/>
            <person name="Miller J."/>
            <person name="Monier A."/>
            <person name="Salamov A."/>
            <person name="Young J."/>
            <person name="Aguilar M."/>
            <person name="Claverie J.M."/>
            <person name="Frickenhaus S."/>
            <person name="Gonzalez K."/>
            <person name="Herman E.K."/>
            <person name="Lin Y.C."/>
            <person name="Napier J."/>
            <person name="Ogata H."/>
            <person name="Sarno A.F."/>
            <person name="Shmutz J."/>
            <person name="Schroeder D."/>
            <person name="de Vargas C."/>
            <person name="Verret F."/>
            <person name="von Dassow P."/>
            <person name="Valentin K."/>
            <person name="Van de Peer Y."/>
            <person name="Wheeler G."/>
            <person name="Dacks J.B."/>
            <person name="Delwiche C.F."/>
            <person name="Dyhrman S.T."/>
            <person name="Glockner G."/>
            <person name="John U."/>
            <person name="Richards T."/>
            <person name="Worden A.Z."/>
            <person name="Zhang X."/>
            <person name="Grigoriev I.V."/>
            <person name="Allen A.E."/>
            <person name="Bidle K."/>
            <person name="Borodovsky M."/>
            <person name="Bowler C."/>
            <person name="Brownlee C."/>
            <person name="Cock J.M."/>
            <person name="Elias M."/>
            <person name="Gladyshev V.N."/>
            <person name="Groth M."/>
            <person name="Guda C."/>
            <person name="Hadaegh A."/>
            <person name="Iglesias-Rodriguez M.D."/>
            <person name="Jenkins J."/>
            <person name="Jones B.M."/>
            <person name="Lawson T."/>
            <person name="Leese F."/>
            <person name="Lindquist E."/>
            <person name="Lobanov A."/>
            <person name="Lomsadze A."/>
            <person name="Malik S.B."/>
            <person name="Marsh M.E."/>
            <person name="Mackinder L."/>
            <person name="Mock T."/>
            <person name="Mueller-Roeber B."/>
            <person name="Pagarete A."/>
            <person name="Parker M."/>
            <person name="Probert I."/>
            <person name="Quesneville H."/>
            <person name="Raines C."/>
            <person name="Rensing S.A."/>
            <person name="Riano-Pachon D.M."/>
            <person name="Richier S."/>
            <person name="Rokitta S."/>
            <person name="Shiraiwa Y."/>
            <person name="Soanes D.M."/>
            <person name="van der Giezen M."/>
            <person name="Wahlund T.M."/>
            <person name="Williams B."/>
            <person name="Wilson W."/>
            <person name="Wolfe G."/>
            <person name="Wurch L.L."/>
        </authorList>
    </citation>
    <scope>NUCLEOTIDE SEQUENCE</scope>
</reference>
<accession>A0A0D3JSG4</accession>
<comment type="subcellular location">
    <subcellularLocation>
        <location evidence="1">Nucleus</location>
    </subcellularLocation>
</comment>
<feature type="compositionally biased region" description="Gly residues" evidence="4">
    <location>
        <begin position="270"/>
        <end position="279"/>
    </location>
</feature>
<name>A0A0D3JSG4_EMIH1</name>
<dbReference type="HOGENOM" id="CLU_082887_0_0_1"/>
<dbReference type="KEGG" id="ehx:EMIHUDRAFT_100504"/>
<comment type="similarity">
    <text evidence="2">Belongs to the eukaryotic/archaeal RNase P protein component 3 family.</text>
</comment>
<proteinExistence type="inferred from homology"/>
<sequence length="293" mass="30366">MHADLSALAELQALGYAVVCWTTEAGGGSVPKPAKPFPPLRPHRPPGGGGGGDAALSSFTRPVHECSRLTVSLEEESHAFALAGAREALRSYDVVAVAPGSEAVLERVLTSPARELIDLVCLPSAHAPPFSLRPHAARRVLAAGLQLELCYSAALRDAASRRHFFANLRACLEALPGAARKRGAAGLVLSSGADEPRLLREPRDVASLVSLVGAGPLAGRAALAVNPFRALERAARRQYPPPLAPPPPHGLCSIGLVPTRAAAAVAAASAGGGASGAGGEQQHHHHQKKKRRR</sequence>
<dbReference type="GeneID" id="17271995"/>
<dbReference type="InterPro" id="IPR002738">
    <property type="entry name" value="RNase_P_p30"/>
</dbReference>
<dbReference type="InterPro" id="IPR016195">
    <property type="entry name" value="Pol/histidinol_Pase-like"/>
</dbReference>
<dbReference type="STRING" id="2903.R1F008"/>
<dbReference type="Proteomes" id="UP000013827">
    <property type="component" value="Unassembled WGS sequence"/>
</dbReference>
<dbReference type="GO" id="GO:0008033">
    <property type="term" value="P:tRNA processing"/>
    <property type="evidence" value="ECO:0007669"/>
    <property type="project" value="UniProtKB-KW"/>
</dbReference>
<dbReference type="GO" id="GO:0005655">
    <property type="term" value="C:nucleolar ribonuclease P complex"/>
    <property type="evidence" value="ECO:0007669"/>
    <property type="project" value="TreeGrafter"/>
</dbReference>
<dbReference type="PANTHER" id="PTHR13031:SF0">
    <property type="entry name" value="RIBONUCLEASE P PROTEIN SUBUNIT P30"/>
    <property type="match status" value="1"/>
</dbReference>
<dbReference type="SUPFAM" id="SSF89550">
    <property type="entry name" value="PHP domain-like"/>
    <property type="match status" value="1"/>
</dbReference>
<evidence type="ECO:0000256" key="1">
    <source>
        <dbReference type="ARBA" id="ARBA00004123"/>
    </source>
</evidence>
<evidence type="ECO:0000313" key="5">
    <source>
        <dbReference type="EnsemblProtists" id="EOD26449"/>
    </source>
</evidence>
<dbReference type="PaxDb" id="2903-EOD26449"/>
<protein>
    <submittedName>
        <fullName evidence="5">Uncharacterized protein</fullName>
    </submittedName>
</protein>
<organism evidence="5 6">
    <name type="scientific">Emiliania huxleyi (strain CCMP1516)</name>
    <dbReference type="NCBI Taxonomy" id="280463"/>
    <lineage>
        <taxon>Eukaryota</taxon>
        <taxon>Haptista</taxon>
        <taxon>Haptophyta</taxon>
        <taxon>Prymnesiophyceae</taxon>
        <taxon>Isochrysidales</taxon>
        <taxon>Noelaerhabdaceae</taxon>
        <taxon>Emiliania</taxon>
    </lineage>
</organism>
<dbReference type="AlphaFoldDB" id="A0A0D3JSG4"/>
<evidence type="ECO:0000313" key="6">
    <source>
        <dbReference type="Proteomes" id="UP000013827"/>
    </source>
</evidence>
<feature type="region of interest" description="Disordered" evidence="4">
    <location>
        <begin position="30"/>
        <end position="55"/>
    </location>
</feature>
<evidence type="ECO:0000256" key="2">
    <source>
        <dbReference type="ARBA" id="ARBA00007331"/>
    </source>
</evidence>
<evidence type="ECO:0000256" key="4">
    <source>
        <dbReference type="SAM" id="MobiDB-lite"/>
    </source>
</evidence>
<feature type="compositionally biased region" description="Basic residues" evidence="4">
    <location>
        <begin position="283"/>
        <end position="293"/>
    </location>
</feature>
<dbReference type="eggNOG" id="KOG2363">
    <property type="taxonomic scope" value="Eukaryota"/>
</dbReference>